<gene>
    <name evidence="7" type="ORF">DI628_01585</name>
</gene>
<dbReference type="Pfam" id="PF07690">
    <property type="entry name" value="MFS_1"/>
    <property type="match status" value="1"/>
</dbReference>
<keyword evidence="3 5" id="KW-1133">Transmembrane helix</keyword>
<feature type="transmembrane region" description="Helical" evidence="5">
    <location>
        <begin position="21"/>
        <end position="38"/>
    </location>
</feature>
<feature type="transmembrane region" description="Helical" evidence="5">
    <location>
        <begin position="166"/>
        <end position="184"/>
    </location>
</feature>
<feature type="transmembrane region" description="Helical" evidence="5">
    <location>
        <begin position="98"/>
        <end position="120"/>
    </location>
</feature>
<comment type="subcellular location">
    <subcellularLocation>
        <location evidence="1">Membrane</location>
        <topology evidence="1">Multi-pass membrane protein</topology>
    </subcellularLocation>
</comment>
<feature type="transmembrane region" description="Helical" evidence="5">
    <location>
        <begin position="278"/>
        <end position="300"/>
    </location>
</feature>
<dbReference type="GO" id="GO:0016020">
    <property type="term" value="C:membrane"/>
    <property type="evidence" value="ECO:0007669"/>
    <property type="project" value="UniProtKB-SubCell"/>
</dbReference>
<sequence length="388" mass="42331">MRTSHIHPNLRHLRTHAMLREAGFVIPVLLAFLQLRGVSFAEFMAIQSMFMVVMLLANPLVSPLADKYGRKPMVIFGSVLWTLGHVVMWLGYGWQAFAFAEILLGIGIAAYRPAAEALLYDSLASVGKENRHYRTLTKQTSLQSYAGAVAMFTGGWLFVLHPSAPILASIFANIGMVLVAVKLLEAPFAKPIAHPTYAQMWKQTWVSLSNTRTRWVVIIPGLISGNTITLFWSVQPTWTAAGVSAAVMGTLMTIHFTARGWFASQCPKLVERFGARMCFALCIALVFMGFVSMALLPWWVSFVPFMLGSGLGYMLADTIGNDLLHHNVPSAIRSTAAGGFRLFDRIVGILSMGTASALQPVIGLEATLMVIAVASAILATVALTRLKT</sequence>
<proteinExistence type="predicted"/>
<evidence type="ECO:0000256" key="1">
    <source>
        <dbReference type="ARBA" id="ARBA00004141"/>
    </source>
</evidence>
<keyword evidence="4 5" id="KW-0472">Membrane</keyword>
<dbReference type="PROSITE" id="PS00216">
    <property type="entry name" value="SUGAR_TRANSPORT_1"/>
    <property type="match status" value="1"/>
</dbReference>
<dbReference type="InterPro" id="IPR053160">
    <property type="entry name" value="MFS_DHA3_Transporter"/>
</dbReference>
<feature type="transmembrane region" description="Helical" evidence="5">
    <location>
        <begin position="44"/>
        <end position="61"/>
    </location>
</feature>
<feature type="transmembrane region" description="Helical" evidence="5">
    <location>
        <begin position="361"/>
        <end position="383"/>
    </location>
</feature>
<name>A0A6N4R2K8_BLAVI</name>
<dbReference type="PROSITE" id="PS50850">
    <property type="entry name" value="MFS"/>
    <property type="match status" value="1"/>
</dbReference>
<feature type="transmembrane region" description="Helical" evidence="5">
    <location>
        <begin position="141"/>
        <end position="160"/>
    </location>
</feature>
<feature type="transmembrane region" description="Helical" evidence="5">
    <location>
        <begin position="73"/>
        <end position="92"/>
    </location>
</feature>
<evidence type="ECO:0000259" key="6">
    <source>
        <dbReference type="PROSITE" id="PS50850"/>
    </source>
</evidence>
<evidence type="ECO:0000256" key="5">
    <source>
        <dbReference type="SAM" id="Phobius"/>
    </source>
</evidence>
<comment type="caution">
    <text evidence="7">The sequence shown here is derived from an EMBL/GenBank/DDBJ whole genome shotgun (WGS) entry which is preliminary data.</text>
</comment>
<evidence type="ECO:0000313" key="8">
    <source>
        <dbReference type="Proteomes" id="UP000320948"/>
    </source>
</evidence>
<dbReference type="PANTHER" id="PTHR23530:SF1">
    <property type="entry name" value="PERMEASE, MAJOR FACILITATOR SUPERFAMILY-RELATED"/>
    <property type="match status" value="1"/>
</dbReference>
<evidence type="ECO:0000313" key="7">
    <source>
        <dbReference type="EMBL" id="TKW61346.1"/>
    </source>
</evidence>
<accession>A0A6N4R2K8</accession>
<dbReference type="AlphaFoldDB" id="A0A6N4R2K8"/>
<evidence type="ECO:0000256" key="4">
    <source>
        <dbReference type="ARBA" id="ARBA00023136"/>
    </source>
</evidence>
<feature type="transmembrane region" description="Helical" evidence="5">
    <location>
        <begin position="238"/>
        <end position="258"/>
    </location>
</feature>
<dbReference type="Proteomes" id="UP000320948">
    <property type="component" value="Unassembled WGS sequence"/>
</dbReference>
<evidence type="ECO:0000256" key="3">
    <source>
        <dbReference type="ARBA" id="ARBA00022989"/>
    </source>
</evidence>
<dbReference type="InterPro" id="IPR011701">
    <property type="entry name" value="MFS"/>
</dbReference>
<dbReference type="InterPro" id="IPR036259">
    <property type="entry name" value="MFS_trans_sf"/>
</dbReference>
<dbReference type="SUPFAM" id="SSF103473">
    <property type="entry name" value="MFS general substrate transporter"/>
    <property type="match status" value="1"/>
</dbReference>
<protein>
    <submittedName>
        <fullName evidence="7">MFS transporter</fullName>
    </submittedName>
</protein>
<feature type="transmembrane region" description="Helical" evidence="5">
    <location>
        <begin position="215"/>
        <end position="232"/>
    </location>
</feature>
<keyword evidence="2 5" id="KW-0812">Transmembrane</keyword>
<dbReference type="InterPro" id="IPR005829">
    <property type="entry name" value="Sugar_transporter_CS"/>
</dbReference>
<dbReference type="EMBL" id="VAFM01000001">
    <property type="protein sequence ID" value="TKW61346.1"/>
    <property type="molecule type" value="Genomic_DNA"/>
</dbReference>
<dbReference type="GO" id="GO:0022857">
    <property type="term" value="F:transmembrane transporter activity"/>
    <property type="evidence" value="ECO:0007669"/>
    <property type="project" value="InterPro"/>
</dbReference>
<dbReference type="Gene3D" id="1.20.1250.20">
    <property type="entry name" value="MFS general substrate transporter like domains"/>
    <property type="match status" value="1"/>
</dbReference>
<dbReference type="InterPro" id="IPR020846">
    <property type="entry name" value="MFS_dom"/>
</dbReference>
<dbReference type="PANTHER" id="PTHR23530">
    <property type="entry name" value="TRANSPORT PROTEIN-RELATED"/>
    <property type="match status" value="1"/>
</dbReference>
<feature type="domain" description="Major facilitator superfamily (MFS) profile" evidence="6">
    <location>
        <begin position="1"/>
        <end position="388"/>
    </location>
</feature>
<organism evidence="7 8">
    <name type="scientific">Blastochloris viridis</name>
    <name type="common">Rhodopseudomonas viridis</name>
    <dbReference type="NCBI Taxonomy" id="1079"/>
    <lineage>
        <taxon>Bacteria</taxon>
        <taxon>Pseudomonadati</taxon>
        <taxon>Pseudomonadota</taxon>
        <taxon>Alphaproteobacteria</taxon>
        <taxon>Hyphomicrobiales</taxon>
        <taxon>Blastochloridaceae</taxon>
        <taxon>Blastochloris</taxon>
    </lineage>
</organism>
<evidence type="ECO:0000256" key="2">
    <source>
        <dbReference type="ARBA" id="ARBA00022692"/>
    </source>
</evidence>
<reference evidence="7 8" key="1">
    <citation type="journal article" date="2017" name="Nat. Commun.">
        <title>In situ click chemistry generation of cyclooxygenase-2 inhibitors.</title>
        <authorList>
            <person name="Bhardwaj A."/>
            <person name="Kaur J."/>
            <person name="Wuest M."/>
            <person name="Wuest F."/>
        </authorList>
    </citation>
    <scope>NUCLEOTIDE SEQUENCE [LARGE SCALE GENOMIC DNA]</scope>
    <source>
        <strain evidence="7">S2_018_000_R2_106</strain>
    </source>
</reference>